<feature type="compositionally biased region" description="Gly residues" evidence="1">
    <location>
        <begin position="62"/>
        <end position="78"/>
    </location>
</feature>
<comment type="caution">
    <text evidence="2">The sequence shown here is derived from an EMBL/GenBank/DDBJ whole genome shotgun (WGS) entry which is preliminary data.</text>
</comment>
<feature type="compositionally biased region" description="Pro residues" evidence="1">
    <location>
        <begin position="96"/>
        <end position="107"/>
    </location>
</feature>
<sequence>MATSRPRPPAWFGSRAHFLGSAAALAGVGLGVAEGIGPWTAAVSGGLYAAGAVLGLTFPGAQGSGSGPSSGPSSGPGEGEVTCEGTAGGEIRERPPVPTPTLPPTLPPAELAAQLRRELAAQRERVARAGWPEPQAGAARQLVAAVADRLSAATAVALGPVVRESLPGALDRYERARSWWRLEPQGEEPAAEFAALAGRLLGDLPPL</sequence>
<accession>A0ABP4GGV8</accession>
<evidence type="ECO:0000313" key="3">
    <source>
        <dbReference type="Proteomes" id="UP001500037"/>
    </source>
</evidence>
<organism evidence="2 3">
    <name type="scientific">Kitasatospora nipponensis</name>
    <dbReference type="NCBI Taxonomy" id="258049"/>
    <lineage>
        <taxon>Bacteria</taxon>
        <taxon>Bacillati</taxon>
        <taxon>Actinomycetota</taxon>
        <taxon>Actinomycetes</taxon>
        <taxon>Kitasatosporales</taxon>
        <taxon>Streptomycetaceae</taxon>
        <taxon>Kitasatospora</taxon>
    </lineage>
</organism>
<dbReference type="EMBL" id="BAAALF010000014">
    <property type="protein sequence ID" value="GAA1224889.1"/>
    <property type="molecule type" value="Genomic_DNA"/>
</dbReference>
<feature type="region of interest" description="Disordered" evidence="1">
    <location>
        <begin position="62"/>
        <end position="107"/>
    </location>
</feature>
<evidence type="ECO:0000256" key="1">
    <source>
        <dbReference type="SAM" id="MobiDB-lite"/>
    </source>
</evidence>
<dbReference type="Proteomes" id="UP001500037">
    <property type="component" value="Unassembled WGS sequence"/>
</dbReference>
<gene>
    <name evidence="2" type="ORF">GCM10009665_13900</name>
</gene>
<name>A0ABP4GGV8_9ACTN</name>
<protein>
    <submittedName>
        <fullName evidence="2">Uncharacterized protein</fullName>
    </submittedName>
</protein>
<keyword evidence="3" id="KW-1185">Reference proteome</keyword>
<proteinExistence type="predicted"/>
<dbReference type="RefSeq" id="WP_344440332.1">
    <property type="nucleotide sequence ID" value="NZ_BAAALF010000014.1"/>
</dbReference>
<reference evidence="3" key="1">
    <citation type="journal article" date="2019" name="Int. J. Syst. Evol. Microbiol.">
        <title>The Global Catalogue of Microorganisms (GCM) 10K type strain sequencing project: providing services to taxonomists for standard genome sequencing and annotation.</title>
        <authorList>
            <consortium name="The Broad Institute Genomics Platform"/>
            <consortium name="The Broad Institute Genome Sequencing Center for Infectious Disease"/>
            <person name="Wu L."/>
            <person name="Ma J."/>
        </authorList>
    </citation>
    <scope>NUCLEOTIDE SEQUENCE [LARGE SCALE GENOMIC DNA]</scope>
    <source>
        <strain evidence="3">JCM 13004</strain>
    </source>
</reference>
<evidence type="ECO:0000313" key="2">
    <source>
        <dbReference type="EMBL" id="GAA1224889.1"/>
    </source>
</evidence>